<keyword evidence="4" id="KW-0325">Glycoprotein</keyword>
<reference evidence="9" key="1">
    <citation type="submission" date="2022-03" db="EMBL/GenBank/DDBJ databases">
        <authorList>
            <person name="Sayadi A."/>
        </authorList>
    </citation>
    <scope>NUCLEOTIDE SEQUENCE</scope>
</reference>
<dbReference type="Proteomes" id="UP001152888">
    <property type="component" value="Unassembled WGS sequence"/>
</dbReference>
<dbReference type="FunFam" id="1.25.10.20:FF:000003">
    <property type="entry name" value="Vitellogenin C"/>
    <property type="match status" value="1"/>
</dbReference>
<organism evidence="9 10">
    <name type="scientific">Acanthoscelides obtectus</name>
    <name type="common">Bean weevil</name>
    <name type="synonym">Bruchus obtectus</name>
    <dbReference type="NCBI Taxonomy" id="200917"/>
    <lineage>
        <taxon>Eukaryota</taxon>
        <taxon>Metazoa</taxon>
        <taxon>Ecdysozoa</taxon>
        <taxon>Arthropoda</taxon>
        <taxon>Hexapoda</taxon>
        <taxon>Insecta</taxon>
        <taxon>Pterygota</taxon>
        <taxon>Neoptera</taxon>
        <taxon>Endopterygota</taxon>
        <taxon>Coleoptera</taxon>
        <taxon>Polyphaga</taxon>
        <taxon>Cucujiformia</taxon>
        <taxon>Chrysomeloidea</taxon>
        <taxon>Chrysomelidae</taxon>
        <taxon>Bruchinae</taxon>
        <taxon>Bruchini</taxon>
        <taxon>Acanthoscelides</taxon>
    </lineage>
</organism>
<dbReference type="SMART" id="SM01169">
    <property type="entry name" value="DUF1943"/>
    <property type="match status" value="1"/>
</dbReference>
<dbReference type="SMART" id="SM00216">
    <property type="entry name" value="VWD"/>
    <property type="match status" value="1"/>
</dbReference>
<proteinExistence type="predicted"/>
<dbReference type="SUPFAM" id="SSF48431">
    <property type="entry name" value="Lipovitellin-phosvitin complex, superhelical domain"/>
    <property type="match status" value="1"/>
</dbReference>
<evidence type="ECO:0000256" key="6">
    <source>
        <dbReference type="SAM" id="SignalP"/>
    </source>
</evidence>
<evidence type="ECO:0000259" key="8">
    <source>
        <dbReference type="PROSITE" id="PS51233"/>
    </source>
</evidence>
<sequence length="1843" mass="211581">MWSGLICCLFAGLALATLPGSDNVEYKYIVRGRTFASLHEVSDSYSGILYKAKLRIQPKSDNKWMGLIESPKFSQVHTRLFEGWRTFIPDGEVSWKPIEFSLKPFEIILSNGVITDLVIDKEVSNWESNMIKGIMSQFQLDLKGSRRIDSELDGSEGGLPSVFKTMEETVTGNTETMYEINELPEYLLQDEEFDYLKDRQGGVLEVVKHKNYSNYVELPSYAFGFGDLEYEIPASNRMGAFFVRSSFTRAILSGNMDKNTVQNSFTVNKIVANPTLSDQQKGMVVSTMNVTLESFGAPKDSIQDVQNPVHVGNLVYSYESPYSKSSLVHQKSPYQHRQQFDIDLERRLRASNMGKDKRVTKDKEMRKRLRRSIEQLGGSLMEEGDFSQSEENYLNRKPELNQAPESPMLPYTMAFKGLSVKKGVDVVKTVQKIAMEIGSDLQNPPKVANENTLNKFTILTSLIRVMSEEELTQAATRLFTQSVGDERSYAWQAFRDAVAESGTGPALLTIQNWILTKKVGSTEGSQIIYAMLQSVRQPTEDYMRSSFEFIKKPEILGQWPLNDTALLSYTDLVRRVYINKRNSEKEFPVRSFGHFRTEKGKTFVAEEVIPHLSQKLQEAISNADTYQIHTYIRSIGNIGHPLIFRAYEPYLEGKKQVSQFQRLLMIMSMDKVAELYPTETRSVLFKIYQNIGETQEIRVAAVYRLMYTRPPVDMLQLMASYTNVDKHEHVNAAVKAIILEAAQLEGSAPHHFEIRRAAQAAVPLLTTAEYGQQHGGAFLRHYFYHHLNVMYSEEYSTFGAEESFQAHGYKYSLNANLNGLYRKVFSVQKMVSNLQELFHVGMMQTDSYQKQQERQKQASEEQMKNPWSSIRIARLMKISNEEREQLEGNLLLQFEQLYQTLPFDNMTIENIPQVVKEWEEELKAGKKIDYVKFVNSRDLALSFPTEMGFPFLYTYDTPIVIKLEGDLKFESQPQLSKDGKLYTPDTLSLISEMAFTYGSKTQGRLSFYTPFDHQQYFAGFDKHMHIHVPLHGKLQYDVKNMQVKAEIIPKEVHQGAYLFHYSTWPYTSYVDIMSFKPLAHQPSTHIIKRHSIKNWEQTFGKRQTGLAFHLKVEHEREFITSHHLFDLMKEGMFKREVNWNQLYTIYRGIQLSGSLSNLLSDVWSNGAIQYSRIDVSYLPEESTVSKYVVHIGHQHRYHKEGPVSENSANADLTTQVMLGSGSPLERQQKVMDRVSQGIKSVKAMVMEMSVEFQGDITRKYLLIGGLGKSNVDPISRLFLHYHKSADSAEFKPYELTLEGRNDIPNTNALDLLYTMKAEPKVDSHMTLRFGSPHQAMSKIDGFFEFRRSEERKQYLKHLPNYLQCINDMGKGNKQSQTCVNITMEANLLDRVKVKLSYDNLKPDIIDTLRAFFEAARVNYFFNVETQRGQSSGGVSGQENRISIQGRFDPDLKFLNVSVREHDRETTFTNFRIGQYLKEIMVLHPVFHLKSRVMSKAMGLDLYRPTCVVDRRNTFTFNNFSYPMDLQSRWTVMFQYVPKDARHGDRQQPVQETLMYSPENYAILVRAGQDKNNKEVLMTISSPETEYRVTEIKLLPYGGDQDGVKAKVYFDGQEIQVSDKQSFDIHGDHIQIYSLPNGEVKVEVKGRYYIIYDGQTIRLNPLSDMFRDSVRGLCGQFNDERAEELMTAPNCIARDPLKFVKSFEAEGQEGEQMRNLLSQSTHECVELRTPYRYGDVISDLSAWRKRGSMYSESRPYPLGQCSSFQTRYIEQDSQICFTTRAMPVCSSGCVAHGSMTKEVPVHCITKSNVAQLWKSQIDKGASPDFSHKKPTKTVSIDLPQSCTY</sequence>
<accession>A0A9P0LPA0</accession>
<dbReference type="PANTHER" id="PTHR23345">
    <property type="entry name" value="VITELLOGENIN-RELATED"/>
    <property type="match status" value="1"/>
</dbReference>
<protein>
    <recommendedName>
        <fullName evidence="11">Vitellogenin</fullName>
    </recommendedName>
</protein>
<evidence type="ECO:0000256" key="3">
    <source>
        <dbReference type="ARBA" id="ARBA00023157"/>
    </source>
</evidence>
<dbReference type="EMBL" id="CAKOFQ010007506">
    <property type="protein sequence ID" value="CAH2002692.1"/>
    <property type="molecule type" value="Genomic_DNA"/>
</dbReference>
<keyword evidence="2" id="KW-0758">Storage protein</keyword>
<feature type="chain" id="PRO_5040492469" description="Vitellogenin" evidence="6">
    <location>
        <begin position="17"/>
        <end position="1843"/>
    </location>
</feature>
<dbReference type="PROSITE" id="PS51233">
    <property type="entry name" value="VWFD"/>
    <property type="match status" value="1"/>
</dbReference>
<dbReference type="InterPro" id="IPR050733">
    <property type="entry name" value="Vitellogenin/Apolipophorin"/>
</dbReference>
<keyword evidence="1 6" id="KW-0732">Signal</keyword>
<evidence type="ECO:0000256" key="4">
    <source>
        <dbReference type="ARBA" id="ARBA00023180"/>
    </source>
</evidence>
<keyword evidence="10" id="KW-1185">Reference proteome</keyword>
<dbReference type="PANTHER" id="PTHR23345:SF15">
    <property type="entry name" value="VITELLOGENIN 1-RELATED"/>
    <property type="match status" value="1"/>
</dbReference>
<dbReference type="Pfam" id="PF09172">
    <property type="entry name" value="Vit_open_b-sht"/>
    <property type="match status" value="1"/>
</dbReference>
<name>A0A9P0LPA0_ACAOB</name>
<feature type="signal peptide" evidence="6">
    <location>
        <begin position="1"/>
        <end position="16"/>
    </location>
</feature>
<evidence type="ECO:0008006" key="11">
    <source>
        <dbReference type="Google" id="ProtNLM"/>
    </source>
</evidence>
<evidence type="ECO:0000256" key="5">
    <source>
        <dbReference type="PROSITE-ProRule" id="PRU00557"/>
    </source>
</evidence>
<dbReference type="PROSITE" id="PS51211">
    <property type="entry name" value="VITELLOGENIN"/>
    <property type="match status" value="1"/>
</dbReference>
<evidence type="ECO:0000256" key="1">
    <source>
        <dbReference type="ARBA" id="ARBA00022729"/>
    </source>
</evidence>
<evidence type="ECO:0000313" key="9">
    <source>
        <dbReference type="EMBL" id="CAH2002692.1"/>
    </source>
</evidence>
<feature type="domain" description="VWFD" evidence="8">
    <location>
        <begin position="1504"/>
        <end position="1711"/>
    </location>
</feature>
<dbReference type="Gene3D" id="1.25.10.20">
    <property type="entry name" value="Vitellinogen, superhelical"/>
    <property type="match status" value="1"/>
</dbReference>
<comment type="caution">
    <text evidence="9">The sequence shown here is derived from an EMBL/GenBank/DDBJ whole genome shotgun (WGS) entry which is preliminary data.</text>
</comment>
<gene>
    <name evidence="9" type="ORF">ACAOBT_LOCUS26924</name>
</gene>
<dbReference type="Pfam" id="PF01347">
    <property type="entry name" value="Vitellogenin_N"/>
    <property type="match status" value="1"/>
</dbReference>
<comment type="caution">
    <text evidence="5">Lacks conserved residue(s) required for the propagation of feature annotation.</text>
</comment>
<dbReference type="GO" id="GO:0005319">
    <property type="term" value="F:lipid transporter activity"/>
    <property type="evidence" value="ECO:0007669"/>
    <property type="project" value="InterPro"/>
</dbReference>
<dbReference type="OrthoDB" id="160294at2759"/>
<dbReference type="InterPro" id="IPR015819">
    <property type="entry name" value="Lipid_transp_b-sht_shell"/>
</dbReference>
<dbReference type="InterPro" id="IPR001747">
    <property type="entry name" value="Vitellogenin_N"/>
</dbReference>
<evidence type="ECO:0000313" key="10">
    <source>
        <dbReference type="Proteomes" id="UP001152888"/>
    </source>
</evidence>
<dbReference type="GO" id="GO:0045735">
    <property type="term" value="F:nutrient reservoir activity"/>
    <property type="evidence" value="ECO:0007669"/>
    <property type="project" value="UniProtKB-KW"/>
</dbReference>
<keyword evidence="3" id="KW-1015">Disulfide bond</keyword>
<dbReference type="Gene3D" id="2.20.80.10">
    <property type="entry name" value="Lipovitellin-phosvitin complex, chain A, domain 4"/>
    <property type="match status" value="1"/>
</dbReference>
<dbReference type="InterPro" id="IPR015255">
    <property type="entry name" value="Vitellinogen_open_b-sht"/>
</dbReference>
<dbReference type="InterPro" id="IPR015816">
    <property type="entry name" value="Vitellinogen_b-sht_N"/>
</dbReference>
<dbReference type="Pfam" id="PF00094">
    <property type="entry name" value="VWD"/>
    <property type="match status" value="1"/>
</dbReference>
<dbReference type="InterPro" id="IPR001846">
    <property type="entry name" value="VWF_type-D"/>
</dbReference>
<evidence type="ECO:0000256" key="2">
    <source>
        <dbReference type="ARBA" id="ARBA00022761"/>
    </source>
</evidence>
<evidence type="ECO:0000259" key="7">
    <source>
        <dbReference type="PROSITE" id="PS51211"/>
    </source>
</evidence>
<dbReference type="Gene3D" id="2.30.230.10">
    <property type="entry name" value="Lipovitellin, beta-sheet shell regions, chain A"/>
    <property type="match status" value="1"/>
</dbReference>
<dbReference type="SUPFAM" id="SSF56968">
    <property type="entry name" value="Lipovitellin-phosvitin complex, beta-sheet shell regions"/>
    <property type="match status" value="2"/>
</dbReference>
<feature type="domain" description="Vitellogenin" evidence="7">
    <location>
        <begin position="20"/>
        <end position="809"/>
    </location>
</feature>
<dbReference type="InterPro" id="IPR011030">
    <property type="entry name" value="Lipovitellin_superhlx_dom"/>
</dbReference>
<dbReference type="SMART" id="SM00638">
    <property type="entry name" value="LPD_N"/>
    <property type="match status" value="1"/>
</dbReference>